<gene>
    <name evidence="2" type="ORF">OCA8868_00340</name>
</gene>
<dbReference type="EMBL" id="FXYD01000001">
    <property type="protein sequence ID" value="SMX31396.1"/>
    <property type="molecule type" value="Genomic_DNA"/>
</dbReference>
<evidence type="ECO:0000313" key="3">
    <source>
        <dbReference type="Proteomes" id="UP000203464"/>
    </source>
</evidence>
<proteinExistence type="predicted"/>
<sequence length="58" mass="6129">MNRQPTLTDGSLTLRPLEEDNHAGLQLAQTTFSIGHPDADGISAEKVDGQDGGLTPKI</sequence>
<accession>A0A238JNP1</accession>
<reference evidence="3" key="1">
    <citation type="submission" date="2017-05" db="EMBL/GenBank/DDBJ databases">
        <authorList>
            <person name="Rodrigo-Torres L."/>
            <person name="Arahal R. D."/>
            <person name="Lucena T."/>
        </authorList>
    </citation>
    <scope>NUCLEOTIDE SEQUENCE [LARGE SCALE GENOMIC DNA]</scope>
    <source>
        <strain evidence="3">CECT 8868</strain>
    </source>
</reference>
<evidence type="ECO:0000256" key="1">
    <source>
        <dbReference type="SAM" id="MobiDB-lite"/>
    </source>
</evidence>
<keyword evidence="3" id="KW-1185">Reference proteome</keyword>
<organism evidence="2 3">
    <name type="scientific">Octadecabacter ascidiaceicola</name>
    <dbReference type="NCBI Taxonomy" id="1655543"/>
    <lineage>
        <taxon>Bacteria</taxon>
        <taxon>Pseudomonadati</taxon>
        <taxon>Pseudomonadota</taxon>
        <taxon>Alphaproteobacteria</taxon>
        <taxon>Rhodobacterales</taxon>
        <taxon>Roseobacteraceae</taxon>
        <taxon>Octadecabacter</taxon>
    </lineage>
</organism>
<feature type="region of interest" description="Disordered" evidence="1">
    <location>
        <begin position="34"/>
        <end position="58"/>
    </location>
</feature>
<dbReference type="Proteomes" id="UP000203464">
    <property type="component" value="Unassembled WGS sequence"/>
</dbReference>
<protein>
    <submittedName>
        <fullName evidence="2">Uncharacterized protein</fullName>
    </submittedName>
</protein>
<dbReference type="AlphaFoldDB" id="A0A238JNP1"/>
<name>A0A238JNP1_9RHOB</name>
<feature type="compositionally biased region" description="Basic and acidic residues" evidence="1">
    <location>
        <begin position="37"/>
        <end position="49"/>
    </location>
</feature>
<evidence type="ECO:0000313" key="2">
    <source>
        <dbReference type="EMBL" id="SMX31396.1"/>
    </source>
</evidence>